<sequence length="214" mass="22922">MQSMIELHPKPDALHGLGLPAIPYPVALPAFQAAVANDGELPLADMLHGLQLRAADAAADWQRMEPAMARLAELLAPDDARESVTAAADDWWLEVGPVDLDQGGTLTLQRGHALLAAIAPREDGRLRVAAYRPLDSRTLEILLALAVLPASSPDAADARTCWERAQEAAAGGDPHAPSREGLTWLSQRAPTPRKPACVLAEIRTFHTLHRARSG</sequence>
<gene>
    <name evidence="1" type="ORF">GCM10011394_19370</name>
</gene>
<organism evidence="1 2">
    <name type="scientific">Luteimonas terricola</name>
    <dbReference type="NCBI Taxonomy" id="645597"/>
    <lineage>
        <taxon>Bacteria</taxon>
        <taxon>Pseudomonadati</taxon>
        <taxon>Pseudomonadota</taxon>
        <taxon>Gammaproteobacteria</taxon>
        <taxon>Lysobacterales</taxon>
        <taxon>Lysobacteraceae</taxon>
        <taxon>Luteimonas</taxon>
    </lineage>
</organism>
<evidence type="ECO:0000313" key="2">
    <source>
        <dbReference type="Proteomes" id="UP000599009"/>
    </source>
</evidence>
<comment type="caution">
    <text evidence="1">The sequence shown here is derived from an EMBL/GenBank/DDBJ whole genome shotgun (WGS) entry which is preliminary data.</text>
</comment>
<keyword evidence="2" id="KW-1185">Reference proteome</keyword>
<proteinExistence type="predicted"/>
<dbReference type="EMBL" id="BMME01000001">
    <property type="protein sequence ID" value="GGK10047.1"/>
    <property type="molecule type" value="Genomic_DNA"/>
</dbReference>
<reference evidence="2" key="1">
    <citation type="journal article" date="2019" name="Int. J. Syst. Evol. Microbiol.">
        <title>The Global Catalogue of Microorganisms (GCM) 10K type strain sequencing project: providing services to taxonomists for standard genome sequencing and annotation.</title>
        <authorList>
            <consortium name="The Broad Institute Genomics Platform"/>
            <consortium name="The Broad Institute Genome Sequencing Center for Infectious Disease"/>
            <person name="Wu L."/>
            <person name="Ma J."/>
        </authorList>
    </citation>
    <scope>NUCLEOTIDE SEQUENCE [LARGE SCALE GENOMIC DNA]</scope>
    <source>
        <strain evidence="2">CGMCC 1.8985</strain>
    </source>
</reference>
<dbReference type="Proteomes" id="UP000599009">
    <property type="component" value="Unassembled WGS sequence"/>
</dbReference>
<accession>A0ABQ2EF78</accession>
<dbReference type="RefSeq" id="WP_132986893.1">
    <property type="nucleotide sequence ID" value="NZ_BMME01000001.1"/>
</dbReference>
<protein>
    <submittedName>
        <fullName evidence="1">Uncharacterized protein</fullName>
    </submittedName>
</protein>
<name>A0ABQ2EF78_9GAMM</name>
<evidence type="ECO:0000313" key="1">
    <source>
        <dbReference type="EMBL" id="GGK10047.1"/>
    </source>
</evidence>